<comment type="similarity">
    <text evidence="2">Belongs to the peptidase S1 family.</text>
</comment>
<keyword evidence="11" id="KW-0732">Signal</keyword>
<reference evidence="13" key="1">
    <citation type="submission" date="2025-08" db="UniProtKB">
        <authorList>
            <consortium name="RefSeq"/>
        </authorList>
    </citation>
    <scope>IDENTIFICATION</scope>
</reference>
<dbReference type="KEGG" id="pxu:106118188"/>
<dbReference type="SUPFAM" id="SSF50494">
    <property type="entry name" value="Trypsin-like serine proteases"/>
    <property type="match status" value="1"/>
</dbReference>
<dbReference type="Gene3D" id="2.40.10.10">
    <property type="entry name" value="Trypsin-like serine proteases"/>
    <property type="match status" value="1"/>
</dbReference>
<dbReference type="InterPro" id="IPR050430">
    <property type="entry name" value="Peptidase_S1"/>
</dbReference>
<evidence type="ECO:0000256" key="6">
    <source>
        <dbReference type="ARBA" id="ARBA00022825"/>
    </source>
</evidence>
<evidence type="ECO:0000256" key="9">
    <source>
        <dbReference type="ARBA" id="ARBA00055534"/>
    </source>
</evidence>
<dbReference type="Pfam" id="PF00089">
    <property type="entry name" value="Trypsin"/>
    <property type="match status" value="1"/>
</dbReference>
<feature type="domain" description="Peptidase S1" evidence="12">
    <location>
        <begin position="47"/>
        <end position="272"/>
    </location>
</feature>
<dbReference type="InterPro" id="IPR043504">
    <property type="entry name" value="Peptidase_S1_PA_chymotrypsin"/>
</dbReference>
<dbReference type="RefSeq" id="XP_013168204.1">
    <property type="nucleotide sequence ID" value="XM_013312750.1"/>
</dbReference>
<dbReference type="InterPro" id="IPR018114">
    <property type="entry name" value="TRYPSIN_HIS"/>
</dbReference>
<dbReference type="FunFam" id="2.40.10.10:FF:000068">
    <property type="entry name" value="transmembrane protease serine 2"/>
    <property type="match status" value="1"/>
</dbReference>
<keyword evidence="3" id="KW-0800">Toxin</keyword>
<dbReference type="PROSITE" id="PS00134">
    <property type="entry name" value="TRYPSIN_HIS"/>
    <property type="match status" value="1"/>
</dbReference>
<dbReference type="InterPro" id="IPR001254">
    <property type="entry name" value="Trypsin_dom"/>
</dbReference>
<dbReference type="GO" id="GO:0005576">
    <property type="term" value="C:extracellular region"/>
    <property type="evidence" value="ECO:0007669"/>
    <property type="project" value="UniProtKB-SubCell"/>
</dbReference>
<keyword evidence="4" id="KW-0645">Protease</keyword>
<dbReference type="InterPro" id="IPR009003">
    <property type="entry name" value="Peptidase_S1_PA"/>
</dbReference>
<comment type="subcellular location">
    <subcellularLocation>
        <location evidence="1">Secreted</location>
        <location evidence="1">Extracellular space</location>
    </subcellularLocation>
</comment>
<dbReference type="SMART" id="SM00020">
    <property type="entry name" value="Tryp_SPc"/>
    <property type="match status" value="1"/>
</dbReference>
<accession>A0AAJ7E9J0</accession>
<evidence type="ECO:0000259" key="12">
    <source>
        <dbReference type="PROSITE" id="PS50240"/>
    </source>
</evidence>
<dbReference type="GO" id="GO:0006508">
    <property type="term" value="P:proteolysis"/>
    <property type="evidence" value="ECO:0007669"/>
    <property type="project" value="UniProtKB-KW"/>
</dbReference>
<keyword evidence="10" id="KW-1205">Fibrinolytic toxin</keyword>
<evidence type="ECO:0000256" key="2">
    <source>
        <dbReference type="ARBA" id="ARBA00007664"/>
    </source>
</evidence>
<dbReference type="PANTHER" id="PTHR24276">
    <property type="entry name" value="POLYSERASE-RELATED"/>
    <property type="match status" value="1"/>
</dbReference>
<comment type="function">
    <text evidence="9">Fibrinolytic activity; shows preferential cleavage of Arg-Gly bonds in all three fibrinogen chains. Contact with the caterpillars causes severe bleeding, due the anticoagulant effect of the protein.</text>
</comment>
<dbReference type="PROSITE" id="PS50240">
    <property type="entry name" value="TRYPSIN_DOM"/>
    <property type="match status" value="1"/>
</dbReference>
<dbReference type="AlphaFoldDB" id="A0AAJ7E9J0"/>
<dbReference type="Proteomes" id="UP000694872">
    <property type="component" value="Unplaced"/>
</dbReference>
<proteinExistence type="inferred from homology"/>
<dbReference type="GO" id="GO:0004252">
    <property type="term" value="F:serine-type endopeptidase activity"/>
    <property type="evidence" value="ECO:0007669"/>
    <property type="project" value="InterPro"/>
</dbReference>
<organism evidence="13">
    <name type="scientific">Papilio xuthus</name>
    <name type="common">Asian swallowtail butterfly</name>
    <dbReference type="NCBI Taxonomy" id="66420"/>
    <lineage>
        <taxon>Eukaryota</taxon>
        <taxon>Metazoa</taxon>
        <taxon>Ecdysozoa</taxon>
        <taxon>Arthropoda</taxon>
        <taxon>Hexapoda</taxon>
        <taxon>Insecta</taxon>
        <taxon>Pterygota</taxon>
        <taxon>Neoptera</taxon>
        <taxon>Endopterygota</taxon>
        <taxon>Lepidoptera</taxon>
        <taxon>Glossata</taxon>
        <taxon>Ditrysia</taxon>
        <taxon>Papilionoidea</taxon>
        <taxon>Papilionidae</taxon>
        <taxon>Papilioninae</taxon>
        <taxon>Papilio</taxon>
    </lineage>
</organism>
<gene>
    <name evidence="13" type="primary">LOC106118188</name>
</gene>
<dbReference type="CDD" id="cd00190">
    <property type="entry name" value="Tryp_SPc"/>
    <property type="match status" value="1"/>
</dbReference>
<evidence type="ECO:0000256" key="7">
    <source>
        <dbReference type="ARBA" id="ARBA00023157"/>
    </source>
</evidence>
<evidence type="ECO:0000256" key="11">
    <source>
        <dbReference type="SAM" id="SignalP"/>
    </source>
</evidence>
<name>A0AAJ7E9J0_PAPXU</name>
<evidence type="ECO:0000256" key="10">
    <source>
        <dbReference type="ARBA" id="ARBA00084094"/>
    </source>
</evidence>
<evidence type="ECO:0000256" key="4">
    <source>
        <dbReference type="ARBA" id="ARBA00022670"/>
    </source>
</evidence>
<evidence type="ECO:0000313" key="13">
    <source>
        <dbReference type="RefSeq" id="XP_013168204.1"/>
    </source>
</evidence>
<sequence length="284" mass="31742">MFNRFLRSFAIKFTGFVALLLLSICVNIHGGSGIKPSRFPDHSEGKIIGGEPIKIENLPSAVQFFNFGSLCSGSIINSWSILTAAHCFDNNKNIFNMVIQVGARYVYDYDGDIRRVSDYVIHSNYSKAMPFACDIAIIFVNEVITFGSTVKKALLVTNESWKKENNKLVAAGWGWTKYGGPISDSGLMSTRLHFVPKEKCESMHKIKLTTDMFCLYGDGIRDTCKGDSGGGVLWNDMIVGIVSHGDGCSKKLKPSIYTNVFFFRKWIRSQVKNFVESFCKKTKT</sequence>
<evidence type="ECO:0000256" key="8">
    <source>
        <dbReference type="ARBA" id="ARBA00023240"/>
    </source>
</evidence>
<feature type="signal peptide" evidence="11">
    <location>
        <begin position="1"/>
        <end position="33"/>
    </location>
</feature>
<dbReference type="PANTHER" id="PTHR24276:SF91">
    <property type="entry name" value="AT26814P-RELATED"/>
    <property type="match status" value="1"/>
</dbReference>
<feature type="chain" id="PRO_5042568079" evidence="11">
    <location>
        <begin position="34"/>
        <end position="284"/>
    </location>
</feature>
<dbReference type="GeneID" id="106118188"/>
<dbReference type="PRINTS" id="PR00722">
    <property type="entry name" value="CHYMOTRYPSIN"/>
</dbReference>
<evidence type="ECO:0000256" key="5">
    <source>
        <dbReference type="ARBA" id="ARBA00022801"/>
    </source>
</evidence>
<keyword evidence="7" id="KW-1015">Disulfide bond</keyword>
<keyword evidence="5" id="KW-0378">Hydrolase</keyword>
<protein>
    <submittedName>
        <fullName evidence="13">Chymotrypsin-1-like</fullName>
    </submittedName>
</protein>
<keyword evidence="6" id="KW-0720">Serine protease</keyword>
<dbReference type="InterPro" id="IPR001314">
    <property type="entry name" value="Peptidase_S1A"/>
</dbReference>
<dbReference type="GO" id="GO:0090729">
    <property type="term" value="F:toxin activity"/>
    <property type="evidence" value="ECO:0007669"/>
    <property type="project" value="UniProtKB-KW"/>
</dbReference>
<evidence type="ECO:0000256" key="1">
    <source>
        <dbReference type="ARBA" id="ARBA00004239"/>
    </source>
</evidence>
<keyword evidence="8" id="KW-1199">Hemostasis impairing toxin</keyword>
<evidence type="ECO:0000256" key="3">
    <source>
        <dbReference type="ARBA" id="ARBA00022656"/>
    </source>
</evidence>